<dbReference type="RefSeq" id="WP_183648330.1">
    <property type="nucleotide sequence ID" value="NZ_BAAAXX010000100.1"/>
</dbReference>
<evidence type="ECO:0000313" key="2">
    <source>
        <dbReference type="EMBL" id="MBB3727572.1"/>
    </source>
</evidence>
<name>A0A7W5UZI5_9ACTN</name>
<organism evidence="2 3">
    <name type="scientific">Nonomuraea dietziae</name>
    <dbReference type="NCBI Taxonomy" id="65515"/>
    <lineage>
        <taxon>Bacteria</taxon>
        <taxon>Bacillati</taxon>
        <taxon>Actinomycetota</taxon>
        <taxon>Actinomycetes</taxon>
        <taxon>Streptosporangiales</taxon>
        <taxon>Streptosporangiaceae</taxon>
        <taxon>Nonomuraea</taxon>
    </lineage>
</organism>
<evidence type="ECO:0000313" key="3">
    <source>
        <dbReference type="Proteomes" id="UP000579945"/>
    </source>
</evidence>
<dbReference type="GeneID" id="95389863"/>
<keyword evidence="1" id="KW-1133">Transmembrane helix</keyword>
<dbReference type="Pfam" id="PF20064">
    <property type="entry name" value="DUF6463"/>
    <property type="match status" value="1"/>
</dbReference>
<dbReference type="EMBL" id="JACIBV010000001">
    <property type="protein sequence ID" value="MBB3727572.1"/>
    <property type="molecule type" value="Genomic_DNA"/>
</dbReference>
<gene>
    <name evidence="2" type="ORF">FHR33_003432</name>
</gene>
<keyword evidence="3" id="KW-1185">Reference proteome</keyword>
<feature type="transmembrane region" description="Helical" evidence="1">
    <location>
        <begin position="55"/>
        <end position="77"/>
    </location>
</feature>
<keyword evidence="1" id="KW-0472">Membrane</keyword>
<feature type="transmembrane region" description="Helical" evidence="1">
    <location>
        <begin position="89"/>
        <end position="122"/>
    </location>
</feature>
<evidence type="ECO:0000256" key="1">
    <source>
        <dbReference type="SAM" id="Phobius"/>
    </source>
</evidence>
<reference evidence="2 3" key="1">
    <citation type="submission" date="2020-08" db="EMBL/GenBank/DDBJ databases">
        <title>Sequencing the genomes of 1000 actinobacteria strains.</title>
        <authorList>
            <person name="Klenk H.-P."/>
        </authorList>
    </citation>
    <scope>NUCLEOTIDE SEQUENCE [LARGE SCALE GENOMIC DNA]</scope>
    <source>
        <strain evidence="2 3">DSM 44320</strain>
    </source>
</reference>
<dbReference type="InterPro" id="IPR045590">
    <property type="entry name" value="DUF6463"/>
</dbReference>
<dbReference type="AlphaFoldDB" id="A0A7W5UZI5"/>
<proteinExistence type="predicted"/>
<dbReference type="Proteomes" id="UP000579945">
    <property type="component" value="Unassembled WGS sequence"/>
</dbReference>
<protein>
    <submittedName>
        <fullName evidence="2">Uncharacterized protein</fullName>
    </submittedName>
</protein>
<keyword evidence="1" id="KW-0812">Transmembrane</keyword>
<comment type="caution">
    <text evidence="2">The sequence shown here is derived from an EMBL/GenBank/DDBJ whole genome shotgun (WGS) entry which is preliminary data.</text>
</comment>
<sequence length="144" mass="15784">MNALARWVPRLIIATAVLHFVWAFAQPNSWAVIAREGFFATNVDSEAADYFVHEASIWFMASGFAMLAIGTLSLHVVRATGRLPAQVGWYMLVIGVPLCVIYFPVTGSWAMVVIGMLGLVAARRPKLAAVKEHRRAEGTTADRP</sequence>
<accession>A0A7W5UZI5</accession>